<feature type="transmembrane region" description="Helical" evidence="1">
    <location>
        <begin position="140"/>
        <end position="164"/>
    </location>
</feature>
<evidence type="ECO:0000313" key="3">
    <source>
        <dbReference type="Proteomes" id="UP000694308"/>
    </source>
</evidence>
<dbReference type="RefSeq" id="WP_218320625.1">
    <property type="nucleotide sequence ID" value="NZ_JAEEGC010000049.1"/>
</dbReference>
<name>A0A949TX97_9CLOT</name>
<dbReference type="Proteomes" id="UP000694308">
    <property type="component" value="Unassembled WGS sequence"/>
</dbReference>
<comment type="caution">
    <text evidence="2">The sequence shown here is derived from an EMBL/GenBank/DDBJ whole genome shotgun (WGS) entry which is preliminary data.</text>
</comment>
<feature type="transmembrane region" description="Helical" evidence="1">
    <location>
        <begin position="109"/>
        <end position="134"/>
    </location>
</feature>
<evidence type="ECO:0000256" key="1">
    <source>
        <dbReference type="SAM" id="Phobius"/>
    </source>
</evidence>
<feature type="transmembrane region" description="Helical" evidence="1">
    <location>
        <begin position="7"/>
        <end position="24"/>
    </location>
</feature>
<keyword evidence="3" id="KW-1185">Reference proteome</keyword>
<feature type="transmembrane region" description="Helical" evidence="1">
    <location>
        <begin position="56"/>
        <end position="73"/>
    </location>
</feature>
<dbReference type="AlphaFoldDB" id="A0A949TX97"/>
<evidence type="ECO:0000313" key="2">
    <source>
        <dbReference type="EMBL" id="MBV7273556.1"/>
    </source>
</evidence>
<proteinExistence type="predicted"/>
<keyword evidence="1" id="KW-1133">Transmembrane helix</keyword>
<dbReference type="EMBL" id="JAEEGC010000049">
    <property type="protein sequence ID" value="MBV7273556.1"/>
    <property type="molecule type" value="Genomic_DNA"/>
</dbReference>
<organism evidence="2 3">
    <name type="scientific">Clostridium thailandense</name>
    <dbReference type="NCBI Taxonomy" id="2794346"/>
    <lineage>
        <taxon>Bacteria</taxon>
        <taxon>Bacillati</taxon>
        <taxon>Bacillota</taxon>
        <taxon>Clostridia</taxon>
        <taxon>Eubacteriales</taxon>
        <taxon>Clostridiaceae</taxon>
        <taxon>Clostridium</taxon>
    </lineage>
</organism>
<dbReference type="InterPro" id="IPR031360">
    <property type="entry name" value="TrpP"/>
</dbReference>
<reference evidence="2" key="1">
    <citation type="submission" date="2020-12" db="EMBL/GenBank/DDBJ databases">
        <title>Clostridium thailandense sp. nov., a novel acetogenic bacterium isolated from peat land soil in Thailand.</title>
        <authorList>
            <person name="Chaikitkaew S."/>
            <person name="Birkeland N.K."/>
        </authorList>
    </citation>
    <scope>NUCLEOTIDE SEQUENCE</scope>
    <source>
        <strain evidence="2">PL3</strain>
    </source>
</reference>
<keyword evidence="1" id="KW-0472">Membrane</keyword>
<sequence>MNSKINLKRIIINSLFLGIGAVLHQIAPPILLGMKPDFSLVMLFIILLLNDDYKTCLSAGIVAGLLAAATTTFPGGQLANVIDKFITTNIMYFALIPLKTIINNNQIKIMFTSIIGTIISGSAFLLTALITVGLPTSFKILFISVVIPATLINTVAAFILFNALNAAVRRAAPKGM</sequence>
<keyword evidence="1" id="KW-0812">Transmembrane</keyword>
<gene>
    <name evidence="2" type="ORF">I6U48_11610</name>
</gene>
<protein>
    <submittedName>
        <fullName evidence="2">Tryptophan transporter</fullName>
    </submittedName>
</protein>
<accession>A0A949TX97</accession>
<dbReference type="Pfam" id="PF17099">
    <property type="entry name" value="TrpP"/>
    <property type="match status" value="1"/>
</dbReference>